<feature type="compositionally biased region" description="Low complexity" evidence="1">
    <location>
        <begin position="583"/>
        <end position="594"/>
    </location>
</feature>
<dbReference type="AlphaFoldDB" id="A0A165BG11"/>
<feature type="region of interest" description="Disordered" evidence="1">
    <location>
        <begin position="492"/>
        <end position="605"/>
    </location>
</feature>
<organism evidence="2 3">
    <name type="scientific">Exidia glandulosa HHB12029</name>
    <dbReference type="NCBI Taxonomy" id="1314781"/>
    <lineage>
        <taxon>Eukaryota</taxon>
        <taxon>Fungi</taxon>
        <taxon>Dikarya</taxon>
        <taxon>Basidiomycota</taxon>
        <taxon>Agaricomycotina</taxon>
        <taxon>Agaricomycetes</taxon>
        <taxon>Auriculariales</taxon>
        <taxon>Exidiaceae</taxon>
        <taxon>Exidia</taxon>
    </lineage>
</organism>
<feature type="compositionally biased region" description="Basic residues" evidence="1">
    <location>
        <begin position="103"/>
        <end position="112"/>
    </location>
</feature>
<protein>
    <submittedName>
        <fullName evidence="2">Uncharacterized protein</fullName>
    </submittedName>
</protein>
<feature type="compositionally biased region" description="Basic residues" evidence="1">
    <location>
        <begin position="550"/>
        <end position="560"/>
    </location>
</feature>
<feature type="compositionally biased region" description="Basic and acidic residues" evidence="1">
    <location>
        <begin position="113"/>
        <end position="154"/>
    </location>
</feature>
<feature type="compositionally biased region" description="Acidic residues" evidence="1">
    <location>
        <begin position="518"/>
        <end position="529"/>
    </location>
</feature>
<feature type="region of interest" description="Disordered" evidence="1">
    <location>
        <begin position="1"/>
        <end position="154"/>
    </location>
</feature>
<dbReference type="EMBL" id="KV426469">
    <property type="protein sequence ID" value="KZV80570.1"/>
    <property type="molecule type" value="Genomic_DNA"/>
</dbReference>
<feature type="compositionally biased region" description="Basic residues" evidence="1">
    <location>
        <begin position="500"/>
        <end position="514"/>
    </location>
</feature>
<feature type="region of interest" description="Disordered" evidence="1">
    <location>
        <begin position="436"/>
        <end position="457"/>
    </location>
</feature>
<dbReference type="OrthoDB" id="5579088at2759"/>
<reference evidence="2 3" key="1">
    <citation type="journal article" date="2016" name="Mol. Biol. Evol.">
        <title>Comparative Genomics of Early-Diverging Mushroom-Forming Fungi Provides Insights into the Origins of Lignocellulose Decay Capabilities.</title>
        <authorList>
            <person name="Nagy L.G."/>
            <person name="Riley R."/>
            <person name="Tritt A."/>
            <person name="Adam C."/>
            <person name="Daum C."/>
            <person name="Floudas D."/>
            <person name="Sun H."/>
            <person name="Yadav J.S."/>
            <person name="Pangilinan J."/>
            <person name="Larsson K.H."/>
            <person name="Matsuura K."/>
            <person name="Barry K."/>
            <person name="Labutti K."/>
            <person name="Kuo R."/>
            <person name="Ohm R.A."/>
            <person name="Bhattacharya S.S."/>
            <person name="Shirouzu T."/>
            <person name="Yoshinaga Y."/>
            <person name="Martin F.M."/>
            <person name="Grigoriev I.V."/>
            <person name="Hibbett D.S."/>
        </authorList>
    </citation>
    <scope>NUCLEOTIDE SEQUENCE [LARGE SCALE GENOMIC DNA]</scope>
    <source>
        <strain evidence="2 3">HHB12029</strain>
    </source>
</reference>
<feature type="compositionally biased region" description="Acidic residues" evidence="1">
    <location>
        <begin position="75"/>
        <end position="91"/>
    </location>
</feature>
<proteinExistence type="predicted"/>
<evidence type="ECO:0000313" key="2">
    <source>
        <dbReference type="EMBL" id="KZV80570.1"/>
    </source>
</evidence>
<accession>A0A165BG11</accession>
<name>A0A165BG11_EXIGL</name>
<gene>
    <name evidence="2" type="ORF">EXIGLDRAFT_705031</name>
</gene>
<evidence type="ECO:0000256" key="1">
    <source>
        <dbReference type="SAM" id="MobiDB-lite"/>
    </source>
</evidence>
<evidence type="ECO:0000313" key="3">
    <source>
        <dbReference type="Proteomes" id="UP000077266"/>
    </source>
</evidence>
<feature type="region of interest" description="Disordered" evidence="1">
    <location>
        <begin position="221"/>
        <end position="289"/>
    </location>
</feature>
<keyword evidence="3" id="KW-1185">Reference proteome</keyword>
<dbReference type="Proteomes" id="UP000077266">
    <property type="component" value="Unassembled WGS sequence"/>
</dbReference>
<sequence>MITPAPAPKRRMLFDGVFLPPPPPAEWLEGAIMFPVSRAKKQKKKRQSDDDDLERPPKKKQRTSGARVESPVVLDQDEDYVNTSDAEDDEPLPLPVKMNKSLTKPRPRKRKTSEKVVDTTMKTPDELRKAERVAQERDHMPHLRALAKDWDKNKEKKEEAVCPRVWLEREGLLVEQAREGGRWVVDERVDADEYEERARKERVEMVRSGRRWYVGLPPPPVRPVLGIPSAPSTIDGDDDGCEGEGGSLFDGPYTPDAPAPAPAPEERDSLFDGSCTPLTPSEQEKGASSVLRPSSLLLLKVYLADLALGLDEDNDKDSLFDGPFTWDDLDSPEDALRVETELALVLGDDDAEASTDPDYVDADVRSAIIGTRQEDESPVKTTEELTGLLGDMSDLSTPTPSLGFASASASNSTLHDTTNSTLKASFSACTVVTVSSSATATQPAQDDDDVPDEHPDYDCSHLRRPFVSCNPPRIIGLPLRWVPAPAPASASAQALEQMTKRKRKAEKQHKRSRARAYEEEDEEDEESDSEALSLYTDGSSDDGAEAYSVPRRRRGNARTRKHEDSSSPSSRSPKTPHPHPNLVDPYYYTDTSSYPPDPTPTEPVFVPDEVVDESMRGSKADDVFLLPAPGPVEFGWDDGDEEEGRMVIDVEAVADAWKSLGAIGIGL</sequence>
<dbReference type="InParanoid" id="A0A165BG11"/>